<accession>A0ABS8QCL8</accession>
<dbReference type="RefSeq" id="WP_231060750.1">
    <property type="nucleotide sequence ID" value="NZ_JAJNOC010000013.1"/>
</dbReference>
<gene>
    <name evidence="2" type="ORF">LQ564_24550</name>
</gene>
<evidence type="ECO:0000313" key="2">
    <source>
        <dbReference type="EMBL" id="MCD2519479.1"/>
    </source>
</evidence>
<keyword evidence="3" id="KW-1185">Reference proteome</keyword>
<proteinExistence type="predicted"/>
<dbReference type="Pfam" id="PF11306">
    <property type="entry name" value="DUF3108"/>
    <property type="match status" value="1"/>
</dbReference>
<feature type="compositionally biased region" description="Low complexity" evidence="1">
    <location>
        <begin position="71"/>
        <end position="89"/>
    </location>
</feature>
<evidence type="ECO:0000256" key="1">
    <source>
        <dbReference type="SAM" id="MobiDB-lite"/>
    </source>
</evidence>
<comment type="caution">
    <text evidence="2">The sequence shown here is derived from an EMBL/GenBank/DDBJ whole genome shotgun (WGS) entry which is preliminary data.</text>
</comment>
<feature type="compositionally biased region" description="Pro residues" evidence="1">
    <location>
        <begin position="61"/>
        <end position="70"/>
    </location>
</feature>
<reference evidence="2" key="1">
    <citation type="submission" date="2021-11" db="EMBL/GenBank/DDBJ databases">
        <title>The complete genome of Massilia sp sp. G4R7.</title>
        <authorList>
            <person name="Liu L."/>
            <person name="Yue J."/>
            <person name="Yuan J."/>
            <person name="Yang F."/>
            <person name="Li L."/>
        </authorList>
    </citation>
    <scope>NUCLEOTIDE SEQUENCE</scope>
    <source>
        <strain evidence="2">G4R7</strain>
    </source>
</reference>
<evidence type="ECO:0000313" key="3">
    <source>
        <dbReference type="Proteomes" id="UP001179361"/>
    </source>
</evidence>
<dbReference type="EMBL" id="JAJNOC010000013">
    <property type="protein sequence ID" value="MCD2519479.1"/>
    <property type="molecule type" value="Genomic_DNA"/>
</dbReference>
<dbReference type="InterPro" id="IPR021457">
    <property type="entry name" value="DUF3108"/>
</dbReference>
<organism evidence="2 3">
    <name type="scientific">Massilia phyllostachyos</name>
    <dbReference type="NCBI Taxonomy" id="2898585"/>
    <lineage>
        <taxon>Bacteria</taxon>
        <taxon>Pseudomonadati</taxon>
        <taxon>Pseudomonadota</taxon>
        <taxon>Betaproteobacteria</taxon>
        <taxon>Burkholderiales</taxon>
        <taxon>Oxalobacteraceae</taxon>
        <taxon>Telluria group</taxon>
        <taxon>Massilia</taxon>
    </lineage>
</organism>
<name>A0ABS8QCL8_9BURK</name>
<protein>
    <submittedName>
        <fullName evidence="2">DUF3108 domain-containing protein</fullName>
    </submittedName>
</protein>
<sequence length="326" mass="33294">MRFGNIAAPLRRHGRLLAVCGLSVLLHAAVIAWLDTRMSAPLPLIGNAPLAVRLAGVAPAAPPAPAPPATPAAAPATATPDLPAPAPLQADAPAAIPLQAAAAQPSPAPAGGGVAAVEMPSRYRVAVPPSASLRYEVRGGAGSAGEATLNWETDGVGYRLAVDGILGDIESEGATDDAGIAPRQARYRQGAGSAGIAFDRERGAIVLESLGRSVQDATGSQDGATLLMQLVGIGLADPDQMQDTVDLYVGRPDGAAVERFQVLGRERITTPLGAMETLHLARAGKAALEVWLAPGQGWLPVQLRATAPDGSVRTQVIKQIVRQPAP</sequence>
<feature type="region of interest" description="Disordered" evidence="1">
    <location>
        <begin position="61"/>
        <end position="89"/>
    </location>
</feature>
<dbReference type="Proteomes" id="UP001179361">
    <property type="component" value="Unassembled WGS sequence"/>
</dbReference>